<comment type="caution">
    <text evidence="5">The sequence shown here is derived from an EMBL/GenBank/DDBJ whole genome shotgun (WGS) entry which is preliminary data.</text>
</comment>
<protein>
    <submittedName>
        <fullName evidence="5">Nitrate ABC transporter ATP-binding protein</fullName>
    </submittedName>
</protein>
<dbReference type="EMBL" id="BMNH01000045">
    <property type="protein sequence ID" value="GGO82740.1"/>
    <property type="molecule type" value="Genomic_DNA"/>
</dbReference>
<dbReference type="PANTHER" id="PTHR42788">
    <property type="entry name" value="TAURINE IMPORT ATP-BINDING PROTEIN-RELATED"/>
    <property type="match status" value="1"/>
</dbReference>
<evidence type="ECO:0000256" key="1">
    <source>
        <dbReference type="ARBA" id="ARBA00022448"/>
    </source>
</evidence>
<evidence type="ECO:0000256" key="2">
    <source>
        <dbReference type="ARBA" id="ARBA00022741"/>
    </source>
</evidence>
<evidence type="ECO:0000313" key="6">
    <source>
        <dbReference type="Proteomes" id="UP000646523"/>
    </source>
</evidence>
<dbReference type="PROSITE" id="PS00211">
    <property type="entry name" value="ABC_TRANSPORTER_1"/>
    <property type="match status" value="1"/>
</dbReference>
<name>A0A918DUF2_9ACTN</name>
<dbReference type="CDD" id="cd03293">
    <property type="entry name" value="ABC_NrtD_SsuB_transporters"/>
    <property type="match status" value="1"/>
</dbReference>
<dbReference type="PANTHER" id="PTHR42788:SF13">
    <property type="entry name" value="ALIPHATIC SULFONATES IMPORT ATP-BINDING PROTEIN SSUB"/>
    <property type="match status" value="1"/>
</dbReference>
<evidence type="ECO:0000256" key="3">
    <source>
        <dbReference type="ARBA" id="ARBA00022840"/>
    </source>
</evidence>
<keyword evidence="2" id="KW-0547">Nucleotide-binding</keyword>
<reference evidence="5" key="1">
    <citation type="journal article" date="2014" name="Int. J. Syst. Evol. Microbiol.">
        <title>Complete genome sequence of Corynebacterium casei LMG S-19264T (=DSM 44701T), isolated from a smear-ripened cheese.</title>
        <authorList>
            <consortium name="US DOE Joint Genome Institute (JGI-PGF)"/>
            <person name="Walter F."/>
            <person name="Albersmeier A."/>
            <person name="Kalinowski J."/>
            <person name="Ruckert C."/>
        </authorList>
    </citation>
    <scope>NUCLEOTIDE SEQUENCE</scope>
    <source>
        <strain evidence="5">CGMCC 4.7368</strain>
    </source>
</reference>
<reference evidence="5" key="2">
    <citation type="submission" date="2020-09" db="EMBL/GenBank/DDBJ databases">
        <authorList>
            <person name="Sun Q."/>
            <person name="Zhou Y."/>
        </authorList>
    </citation>
    <scope>NUCLEOTIDE SEQUENCE</scope>
    <source>
        <strain evidence="5">CGMCC 4.7368</strain>
    </source>
</reference>
<dbReference type="GO" id="GO:0005524">
    <property type="term" value="F:ATP binding"/>
    <property type="evidence" value="ECO:0007669"/>
    <property type="project" value="UniProtKB-KW"/>
</dbReference>
<keyword evidence="1" id="KW-0813">Transport</keyword>
<dbReference type="Proteomes" id="UP000646523">
    <property type="component" value="Unassembled WGS sequence"/>
</dbReference>
<sequence>MSPLPADGAAEAGVKIAVRKVGKVFPAGTGSVQALADISLEVRDGEFLCLLGPSGCGKTTLLRVMAQLERPSSGVIEMRHDDPSRPLSAVVFQDYSVFPWKTIRDNVIFPLLQTGMRKAEARRVADHWLAQLDLGGFERAYPDTVSGGMKQRVAIARALAVQPELLLMDEPLAALDAQLRLLLQEKLLELWQAHQNTVVFVTHSIDEALLLGDRIAVMSARPGRIATVIDVPFARPRHPDEIRASPDFAALRDEIWHRLRRELQPA</sequence>
<keyword evidence="3 5" id="KW-0067">ATP-binding</keyword>
<dbReference type="InterPro" id="IPR003439">
    <property type="entry name" value="ABC_transporter-like_ATP-bd"/>
</dbReference>
<evidence type="ECO:0000313" key="5">
    <source>
        <dbReference type="EMBL" id="GGO82740.1"/>
    </source>
</evidence>
<dbReference type="AlphaFoldDB" id="A0A918DUF2"/>
<organism evidence="5 6">
    <name type="scientific">Nonomuraea cavernae</name>
    <dbReference type="NCBI Taxonomy" id="2045107"/>
    <lineage>
        <taxon>Bacteria</taxon>
        <taxon>Bacillati</taxon>
        <taxon>Actinomycetota</taxon>
        <taxon>Actinomycetes</taxon>
        <taxon>Streptosporangiales</taxon>
        <taxon>Streptosporangiaceae</taxon>
        <taxon>Nonomuraea</taxon>
    </lineage>
</organism>
<dbReference type="SUPFAM" id="SSF52540">
    <property type="entry name" value="P-loop containing nucleoside triphosphate hydrolases"/>
    <property type="match status" value="1"/>
</dbReference>
<dbReference type="GO" id="GO:0016887">
    <property type="term" value="F:ATP hydrolysis activity"/>
    <property type="evidence" value="ECO:0007669"/>
    <property type="project" value="InterPro"/>
</dbReference>
<dbReference type="RefSeq" id="WP_189128988.1">
    <property type="nucleotide sequence ID" value="NZ_BMNH01000045.1"/>
</dbReference>
<dbReference type="InterPro" id="IPR027417">
    <property type="entry name" value="P-loop_NTPase"/>
</dbReference>
<gene>
    <name evidence="5" type="ORF">GCM10012289_74690</name>
</gene>
<dbReference type="SMART" id="SM00382">
    <property type="entry name" value="AAA"/>
    <property type="match status" value="1"/>
</dbReference>
<feature type="domain" description="ABC transporter" evidence="4">
    <location>
        <begin position="16"/>
        <end position="245"/>
    </location>
</feature>
<dbReference type="Gene3D" id="3.40.50.300">
    <property type="entry name" value="P-loop containing nucleotide triphosphate hydrolases"/>
    <property type="match status" value="1"/>
</dbReference>
<dbReference type="InterPro" id="IPR050166">
    <property type="entry name" value="ABC_transporter_ATP-bind"/>
</dbReference>
<dbReference type="Pfam" id="PF00005">
    <property type="entry name" value="ABC_tran"/>
    <property type="match status" value="1"/>
</dbReference>
<keyword evidence="6" id="KW-1185">Reference proteome</keyword>
<dbReference type="InterPro" id="IPR003593">
    <property type="entry name" value="AAA+_ATPase"/>
</dbReference>
<accession>A0A918DUF2</accession>
<proteinExistence type="predicted"/>
<dbReference type="InterPro" id="IPR017871">
    <property type="entry name" value="ABC_transporter-like_CS"/>
</dbReference>
<evidence type="ECO:0000259" key="4">
    <source>
        <dbReference type="PROSITE" id="PS50893"/>
    </source>
</evidence>
<dbReference type="PROSITE" id="PS50893">
    <property type="entry name" value="ABC_TRANSPORTER_2"/>
    <property type="match status" value="1"/>
</dbReference>